<dbReference type="KEGG" id="bwa:HLV38_00950"/>
<sequence>MRARDLLREAYHALAVNRMRSFLTILGIVIGIAAVITMTSLVSGMGRSMVGDVGGAQMRQILVVPMVPAERADYDAAAELVPGIERMHYLKTGRGEVTYRSKKLSGGNLSGVEPSYLKFMEVKMASGRAFSEADDKHAARVVLLGKGAVKELFGSEDEQAAGATVSINGESFVVAGVMEGSSNTQWHNMVAVPMNTMDQRLGGGYLQAIAEAKGEPSKQEMSKIAKSYAEMFTKLKGKAKVDETIRVSTFAEILEIVELLIGGFNMILGGVAAISLLVGGIGIMNMMLTNVTERIREIGLRKALGAHARDIVRQFLLEAVALTLIGGLVGIVVGTLGSLGIAAIIGAVNPQLSFSPYIDGTSVAWAVGVSVLIGVVFGFYPAQRAARLDPIEALRYQ</sequence>
<evidence type="ECO:0000256" key="3">
    <source>
        <dbReference type="ARBA" id="ARBA00022692"/>
    </source>
</evidence>
<dbReference type="InterPro" id="IPR050250">
    <property type="entry name" value="Macrolide_Exporter_MacB"/>
</dbReference>
<dbReference type="Proteomes" id="UP000503297">
    <property type="component" value="Chromosome"/>
</dbReference>
<evidence type="ECO:0000256" key="6">
    <source>
        <dbReference type="ARBA" id="ARBA00038076"/>
    </source>
</evidence>
<evidence type="ECO:0000313" key="9">
    <source>
        <dbReference type="EMBL" id="QKF06843.1"/>
    </source>
</evidence>
<organism evidence="9 10">
    <name type="scientific">Berryella wangjianweii</name>
    <dbReference type="NCBI Taxonomy" id="2734634"/>
    <lineage>
        <taxon>Bacteria</taxon>
        <taxon>Bacillati</taxon>
        <taxon>Actinomycetota</taxon>
        <taxon>Coriobacteriia</taxon>
        <taxon>Eggerthellales</taxon>
        <taxon>Eggerthellaceae</taxon>
        <taxon>Berryella</taxon>
    </lineage>
</organism>
<dbReference type="Pfam" id="PF02687">
    <property type="entry name" value="FtsX"/>
    <property type="match status" value="1"/>
</dbReference>
<protein>
    <submittedName>
        <fullName evidence="9">FtsX-like permease family protein</fullName>
    </submittedName>
</protein>
<evidence type="ECO:0000256" key="5">
    <source>
        <dbReference type="ARBA" id="ARBA00023136"/>
    </source>
</evidence>
<dbReference type="AlphaFoldDB" id="A0A6M8J2E1"/>
<feature type="domain" description="MacB-like periplasmic core" evidence="8">
    <location>
        <begin position="21"/>
        <end position="213"/>
    </location>
</feature>
<evidence type="ECO:0000256" key="4">
    <source>
        <dbReference type="ARBA" id="ARBA00022989"/>
    </source>
</evidence>
<keyword evidence="10" id="KW-1185">Reference proteome</keyword>
<comment type="similarity">
    <text evidence="6">Belongs to the ABC-4 integral membrane protein family.</text>
</comment>
<dbReference type="Pfam" id="PF12704">
    <property type="entry name" value="MacB_PCD"/>
    <property type="match status" value="1"/>
</dbReference>
<proteinExistence type="inferred from homology"/>
<evidence type="ECO:0000259" key="8">
    <source>
        <dbReference type="Pfam" id="PF12704"/>
    </source>
</evidence>
<gene>
    <name evidence="9" type="ORF">HLV38_00950</name>
</gene>
<dbReference type="InterPro" id="IPR003838">
    <property type="entry name" value="ABC3_permease_C"/>
</dbReference>
<evidence type="ECO:0000259" key="7">
    <source>
        <dbReference type="Pfam" id="PF02687"/>
    </source>
</evidence>
<dbReference type="PANTHER" id="PTHR30572:SF4">
    <property type="entry name" value="ABC TRANSPORTER PERMEASE YTRF"/>
    <property type="match status" value="1"/>
</dbReference>
<reference evidence="10" key="1">
    <citation type="submission" date="2020-05" db="EMBL/GenBank/DDBJ databases">
        <title>Novel species in genus Nocardioides.</title>
        <authorList>
            <person name="Zhang G."/>
        </authorList>
    </citation>
    <scope>NUCLEOTIDE SEQUENCE [LARGE SCALE GENOMIC DNA]</scope>
    <source>
        <strain evidence="10">zg-1050</strain>
    </source>
</reference>
<dbReference type="GO" id="GO:0005886">
    <property type="term" value="C:plasma membrane"/>
    <property type="evidence" value="ECO:0007669"/>
    <property type="project" value="UniProtKB-SubCell"/>
</dbReference>
<evidence type="ECO:0000313" key="10">
    <source>
        <dbReference type="Proteomes" id="UP000503297"/>
    </source>
</evidence>
<keyword evidence="3" id="KW-0812">Transmembrane</keyword>
<dbReference type="PANTHER" id="PTHR30572">
    <property type="entry name" value="MEMBRANE COMPONENT OF TRANSPORTER-RELATED"/>
    <property type="match status" value="1"/>
</dbReference>
<dbReference type="EMBL" id="CP053716">
    <property type="protein sequence ID" value="QKF06843.1"/>
    <property type="molecule type" value="Genomic_DNA"/>
</dbReference>
<evidence type="ECO:0000256" key="1">
    <source>
        <dbReference type="ARBA" id="ARBA00004651"/>
    </source>
</evidence>
<dbReference type="RefSeq" id="WP_172165416.1">
    <property type="nucleotide sequence ID" value="NZ_CP053716.1"/>
</dbReference>
<dbReference type="InterPro" id="IPR025857">
    <property type="entry name" value="MacB_PCD"/>
</dbReference>
<keyword evidence="5" id="KW-0472">Membrane</keyword>
<evidence type="ECO:0000256" key="2">
    <source>
        <dbReference type="ARBA" id="ARBA00022475"/>
    </source>
</evidence>
<name>A0A6M8J2E1_9ACTN</name>
<dbReference type="GO" id="GO:0022857">
    <property type="term" value="F:transmembrane transporter activity"/>
    <property type="evidence" value="ECO:0007669"/>
    <property type="project" value="TreeGrafter"/>
</dbReference>
<keyword evidence="4" id="KW-1133">Transmembrane helix</keyword>
<accession>A0A6M8J2E1</accession>
<comment type="subcellular location">
    <subcellularLocation>
        <location evidence="1">Cell membrane</location>
        <topology evidence="1">Multi-pass membrane protein</topology>
    </subcellularLocation>
</comment>
<feature type="domain" description="ABC3 transporter permease C-terminal" evidence="7">
    <location>
        <begin position="271"/>
        <end position="390"/>
    </location>
</feature>
<keyword evidence="2" id="KW-1003">Cell membrane</keyword>